<accession>A0A0P1BHN1</accession>
<keyword evidence="3" id="KW-1185">Reference proteome</keyword>
<organism evidence="2 3">
    <name type="scientific">Ceraceosorus bombacis</name>
    <dbReference type="NCBI Taxonomy" id="401625"/>
    <lineage>
        <taxon>Eukaryota</taxon>
        <taxon>Fungi</taxon>
        <taxon>Dikarya</taxon>
        <taxon>Basidiomycota</taxon>
        <taxon>Ustilaginomycotina</taxon>
        <taxon>Exobasidiomycetes</taxon>
        <taxon>Ceraceosorales</taxon>
        <taxon>Ceraceosoraceae</taxon>
        <taxon>Ceraceosorus</taxon>
    </lineage>
</organism>
<dbReference type="AlphaFoldDB" id="A0A0P1BHN1"/>
<reference evidence="2 3" key="1">
    <citation type="submission" date="2014-09" db="EMBL/GenBank/DDBJ databases">
        <authorList>
            <person name="Magalhaes I.L.F."/>
            <person name="Oliveira U."/>
            <person name="Santos F.R."/>
            <person name="Vidigal T.H.D.A."/>
            <person name="Brescovit A.D."/>
            <person name="Santos A.J."/>
        </authorList>
    </citation>
    <scope>NUCLEOTIDE SEQUENCE [LARGE SCALE GENOMIC DNA]</scope>
</reference>
<evidence type="ECO:0000313" key="2">
    <source>
        <dbReference type="EMBL" id="CEH15096.1"/>
    </source>
</evidence>
<name>A0A0P1BHN1_9BASI</name>
<proteinExistence type="predicted"/>
<protein>
    <submittedName>
        <fullName evidence="2">Uncharacterized protein</fullName>
    </submittedName>
</protein>
<evidence type="ECO:0000313" key="3">
    <source>
        <dbReference type="Proteomes" id="UP000054845"/>
    </source>
</evidence>
<sequence>MPKEEPLSSPAKRATPSSQPASPSKRVAGTSGGGAGAKWTLEDTLSSLQEYTLVLGLLHLNNAANLPEAQRTELGRLIGKTPSAVSTFMYRGLRQDIAKLEKSLKDQKGGGAS</sequence>
<dbReference type="Proteomes" id="UP000054845">
    <property type="component" value="Unassembled WGS sequence"/>
</dbReference>
<evidence type="ECO:0000256" key="1">
    <source>
        <dbReference type="SAM" id="MobiDB-lite"/>
    </source>
</evidence>
<dbReference type="EMBL" id="CCYA01000252">
    <property type="protein sequence ID" value="CEH15096.1"/>
    <property type="molecule type" value="Genomic_DNA"/>
</dbReference>
<feature type="region of interest" description="Disordered" evidence="1">
    <location>
        <begin position="1"/>
        <end position="38"/>
    </location>
</feature>